<dbReference type="Proteomes" id="UP000507470">
    <property type="component" value="Unassembled WGS sequence"/>
</dbReference>
<dbReference type="Pfam" id="PF00059">
    <property type="entry name" value="Lectin_C"/>
    <property type="match status" value="1"/>
</dbReference>
<dbReference type="OrthoDB" id="6051775at2759"/>
<reference evidence="6 7" key="1">
    <citation type="submission" date="2020-06" db="EMBL/GenBank/DDBJ databases">
        <authorList>
            <person name="Li R."/>
            <person name="Bekaert M."/>
        </authorList>
    </citation>
    <scope>NUCLEOTIDE SEQUENCE [LARGE SCALE GENOMIC DNA]</scope>
    <source>
        <strain evidence="7">wild</strain>
    </source>
</reference>
<dbReference type="InterPro" id="IPR050111">
    <property type="entry name" value="C-type_lectin/snaclec_domain"/>
</dbReference>
<accession>A0A6J8BTM1</accession>
<organism evidence="6 7">
    <name type="scientific">Mytilus coruscus</name>
    <name type="common">Sea mussel</name>
    <dbReference type="NCBI Taxonomy" id="42192"/>
    <lineage>
        <taxon>Eukaryota</taxon>
        <taxon>Metazoa</taxon>
        <taxon>Spiralia</taxon>
        <taxon>Lophotrochozoa</taxon>
        <taxon>Mollusca</taxon>
        <taxon>Bivalvia</taxon>
        <taxon>Autobranchia</taxon>
        <taxon>Pteriomorphia</taxon>
        <taxon>Mytilida</taxon>
        <taxon>Mytiloidea</taxon>
        <taxon>Mytilidae</taxon>
        <taxon>Mytilinae</taxon>
        <taxon>Mytilus</taxon>
    </lineage>
</organism>
<evidence type="ECO:0000256" key="1">
    <source>
        <dbReference type="ARBA" id="ARBA00022837"/>
    </source>
</evidence>
<dbReference type="InterPro" id="IPR016186">
    <property type="entry name" value="C-type_lectin-like/link_sf"/>
</dbReference>
<gene>
    <name evidence="6" type="ORF">MCOR_22365</name>
</gene>
<keyword evidence="7" id="KW-1185">Reference proteome</keyword>
<sequence>MGMPGEMGQTGLVGPTGRKGSIGEKGPTGDKGPKGEIGLAGLKGEKGIRGDKGLVGNMGPKGQIGARGQNGEKGNPGDSVKTINCGSGWEQFMRSCYHFQFKSKMTWNAAKTDCHRKGGFLVKIDNTVENWFLKSFIIVDKNPGHVWIGAHDSVQESRFIWESDNTVLTYTDWNEGEPNNAGQEDCVHMHSGATYKWNDIQCSHKFSFICEKH</sequence>
<dbReference type="SUPFAM" id="SSF56436">
    <property type="entry name" value="C-type lectin-like"/>
    <property type="match status" value="1"/>
</dbReference>
<dbReference type="EMBL" id="CACVKT020003954">
    <property type="protein sequence ID" value="CAC5386982.1"/>
    <property type="molecule type" value="Genomic_DNA"/>
</dbReference>
<dbReference type="SMART" id="SM00034">
    <property type="entry name" value="CLECT"/>
    <property type="match status" value="1"/>
</dbReference>
<dbReference type="CDD" id="cd00037">
    <property type="entry name" value="CLECT"/>
    <property type="match status" value="1"/>
</dbReference>
<evidence type="ECO:0000256" key="2">
    <source>
        <dbReference type="ARBA" id="ARBA00023119"/>
    </source>
</evidence>
<evidence type="ECO:0000313" key="6">
    <source>
        <dbReference type="EMBL" id="CAC5386982.1"/>
    </source>
</evidence>
<evidence type="ECO:0000256" key="4">
    <source>
        <dbReference type="SAM" id="MobiDB-lite"/>
    </source>
</evidence>
<protein>
    <recommendedName>
        <fullName evidence="5">C-type lectin domain-containing protein</fullName>
    </recommendedName>
</protein>
<dbReference type="Pfam" id="PF01391">
    <property type="entry name" value="Collagen"/>
    <property type="match status" value="1"/>
</dbReference>
<proteinExistence type="predicted"/>
<dbReference type="InterPro" id="IPR001304">
    <property type="entry name" value="C-type_lectin-like"/>
</dbReference>
<evidence type="ECO:0000259" key="5">
    <source>
        <dbReference type="PROSITE" id="PS50041"/>
    </source>
</evidence>
<name>A0A6J8BTM1_MYTCO</name>
<keyword evidence="1" id="KW-0106">Calcium</keyword>
<keyword evidence="2" id="KW-0176">Collagen</keyword>
<keyword evidence="3" id="KW-1015">Disulfide bond</keyword>
<dbReference type="PROSITE" id="PS00615">
    <property type="entry name" value="C_TYPE_LECTIN_1"/>
    <property type="match status" value="1"/>
</dbReference>
<feature type="region of interest" description="Disordered" evidence="4">
    <location>
        <begin position="1"/>
        <end position="78"/>
    </location>
</feature>
<dbReference type="AlphaFoldDB" id="A0A6J8BTM1"/>
<dbReference type="PANTHER" id="PTHR22803">
    <property type="entry name" value="MANNOSE, PHOSPHOLIPASE, LECTIN RECEPTOR RELATED"/>
    <property type="match status" value="1"/>
</dbReference>
<dbReference type="Gene3D" id="3.10.100.10">
    <property type="entry name" value="Mannose-Binding Protein A, subunit A"/>
    <property type="match status" value="1"/>
</dbReference>
<evidence type="ECO:0000313" key="7">
    <source>
        <dbReference type="Proteomes" id="UP000507470"/>
    </source>
</evidence>
<feature type="domain" description="C-type lectin" evidence="5">
    <location>
        <begin position="92"/>
        <end position="211"/>
    </location>
</feature>
<dbReference type="PROSITE" id="PS50041">
    <property type="entry name" value="C_TYPE_LECTIN_2"/>
    <property type="match status" value="1"/>
</dbReference>
<dbReference type="GO" id="GO:0005581">
    <property type="term" value="C:collagen trimer"/>
    <property type="evidence" value="ECO:0007669"/>
    <property type="project" value="UniProtKB-KW"/>
</dbReference>
<dbReference type="InterPro" id="IPR016187">
    <property type="entry name" value="CTDL_fold"/>
</dbReference>
<dbReference type="InterPro" id="IPR008160">
    <property type="entry name" value="Collagen"/>
</dbReference>
<evidence type="ECO:0000256" key="3">
    <source>
        <dbReference type="ARBA" id="ARBA00023157"/>
    </source>
</evidence>
<dbReference type="InterPro" id="IPR018378">
    <property type="entry name" value="C-type_lectin_CS"/>
</dbReference>
<feature type="compositionally biased region" description="Basic and acidic residues" evidence="4">
    <location>
        <begin position="43"/>
        <end position="52"/>
    </location>
</feature>